<evidence type="ECO:0000256" key="3">
    <source>
        <dbReference type="ARBA" id="ARBA00023002"/>
    </source>
</evidence>
<dbReference type="InterPro" id="IPR036291">
    <property type="entry name" value="NAD(P)-bd_dom_sf"/>
</dbReference>
<evidence type="ECO:0000259" key="4">
    <source>
        <dbReference type="Pfam" id="PF13460"/>
    </source>
</evidence>
<dbReference type="PANTHER" id="PTHR47706:SF7">
    <property type="entry name" value="CIPA-LIKE, PUTATIVE (AFU_ORTHOLOGUE AFUA_1G01630)-RELATED"/>
    <property type="match status" value="1"/>
</dbReference>
<dbReference type="InterPro" id="IPR045312">
    <property type="entry name" value="PCBER-like"/>
</dbReference>
<organism evidence="5 6">
    <name type="scientific">Aaosphaeria arxii CBS 175.79</name>
    <dbReference type="NCBI Taxonomy" id="1450172"/>
    <lineage>
        <taxon>Eukaryota</taxon>
        <taxon>Fungi</taxon>
        <taxon>Dikarya</taxon>
        <taxon>Ascomycota</taxon>
        <taxon>Pezizomycotina</taxon>
        <taxon>Dothideomycetes</taxon>
        <taxon>Pleosporomycetidae</taxon>
        <taxon>Pleosporales</taxon>
        <taxon>Pleosporales incertae sedis</taxon>
        <taxon>Aaosphaeria</taxon>
    </lineage>
</organism>
<dbReference type="GeneID" id="54286847"/>
<name>A0A6A5X8W8_9PLEO</name>
<dbReference type="Proteomes" id="UP000799778">
    <property type="component" value="Unassembled WGS sequence"/>
</dbReference>
<keyword evidence="6" id="KW-1185">Reference proteome</keyword>
<evidence type="ECO:0000256" key="2">
    <source>
        <dbReference type="ARBA" id="ARBA00022857"/>
    </source>
</evidence>
<dbReference type="Pfam" id="PF13460">
    <property type="entry name" value="NAD_binding_10"/>
    <property type="match status" value="1"/>
</dbReference>
<comment type="similarity">
    <text evidence="1">Belongs to the NmrA-type oxidoreductase family. Isoflavone reductase subfamily.</text>
</comment>
<evidence type="ECO:0000256" key="1">
    <source>
        <dbReference type="ARBA" id="ARBA00005725"/>
    </source>
</evidence>
<gene>
    <name evidence="5" type="ORF">BU24DRAFT_428324</name>
</gene>
<dbReference type="CDD" id="cd05259">
    <property type="entry name" value="PCBER_SDR_a"/>
    <property type="match status" value="1"/>
</dbReference>
<dbReference type="EMBL" id="ML978078">
    <property type="protein sequence ID" value="KAF2009408.1"/>
    <property type="molecule type" value="Genomic_DNA"/>
</dbReference>
<sequence>MSTITNVAVVGASGRIGSHFANSLLASGKHTVTAISRHDSSASPPAGVVNKPVNFDNEDELVEALKGQQFLIITLGARAPKDLHSRIVKAAIKAGVEYIVPNAYGADIKNEVLVKEEMLTGQYAALCNEIESLGGNYICLVCGPWYGWGFNMGEAGFGIDIKNKKVTFFDDGNTKVNLSTWDQCGRAIAGLLALPESEVAKYKNKPIYTSSFRVSQRDILDSLNRVSGTTDADWEIKYEESAKRVAEGKELLSKGDFSGFAKAMYSRLFYPNGDSDYESSKGLANEQLGLPKEDLDAESKKVVEAVQ</sequence>
<evidence type="ECO:0000313" key="5">
    <source>
        <dbReference type="EMBL" id="KAF2009408.1"/>
    </source>
</evidence>
<dbReference type="Gene3D" id="3.40.50.720">
    <property type="entry name" value="NAD(P)-binding Rossmann-like Domain"/>
    <property type="match status" value="1"/>
</dbReference>
<dbReference type="InterPro" id="IPR016040">
    <property type="entry name" value="NAD(P)-bd_dom"/>
</dbReference>
<dbReference type="Gene3D" id="3.90.25.10">
    <property type="entry name" value="UDP-galactose 4-epimerase, domain 1"/>
    <property type="match status" value="1"/>
</dbReference>
<protein>
    <submittedName>
        <fullName evidence="5">NAD(P)-binding protein</fullName>
    </submittedName>
</protein>
<dbReference type="AlphaFoldDB" id="A0A6A5X8W8"/>
<evidence type="ECO:0000313" key="6">
    <source>
        <dbReference type="Proteomes" id="UP000799778"/>
    </source>
</evidence>
<feature type="domain" description="NAD(P)-binding" evidence="4">
    <location>
        <begin position="11"/>
        <end position="107"/>
    </location>
</feature>
<dbReference type="PANTHER" id="PTHR47706">
    <property type="entry name" value="NMRA-LIKE FAMILY PROTEIN"/>
    <property type="match status" value="1"/>
</dbReference>
<dbReference type="SUPFAM" id="SSF51735">
    <property type="entry name" value="NAD(P)-binding Rossmann-fold domains"/>
    <property type="match status" value="1"/>
</dbReference>
<accession>A0A6A5X8W8</accession>
<dbReference type="OrthoDB" id="419598at2759"/>
<dbReference type="RefSeq" id="XP_033377747.1">
    <property type="nucleotide sequence ID" value="XM_033529450.1"/>
</dbReference>
<dbReference type="InterPro" id="IPR051609">
    <property type="entry name" value="NmrA/Isoflavone_reductase-like"/>
</dbReference>
<keyword evidence="3" id="KW-0560">Oxidoreductase</keyword>
<keyword evidence="2" id="KW-0521">NADP</keyword>
<proteinExistence type="inferred from homology"/>
<dbReference type="GO" id="GO:0016491">
    <property type="term" value="F:oxidoreductase activity"/>
    <property type="evidence" value="ECO:0007669"/>
    <property type="project" value="UniProtKB-KW"/>
</dbReference>
<reference evidence="5" key="1">
    <citation type="journal article" date="2020" name="Stud. Mycol.">
        <title>101 Dothideomycetes genomes: a test case for predicting lifestyles and emergence of pathogens.</title>
        <authorList>
            <person name="Haridas S."/>
            <person name="Albert R."/>
            <person name="Binder M."/>
            <person name="Bloem J."/>
            <person name="Labutti K."/>
            <person name="Salamov A."/>
            <person name="Andreopoulos B."/>
            <person name="Baker S."/>
            <person name="Barry K."/>
            <person name="Bills G."/>
            <person name="Bluhm B."/>
            <person name="Cannon C."/>
            <person name="Castanera R."/>
            <person name="Culley D."/>
            <person name="Daum C."/>
            <person name="Ezra D."/>
            <person name="Gonzalez J."/>
            <person name="Henrissat B."/>
            <person name="Kuo A."/>
            <person name="Liang C."/>
            <person name="Lipzen A."/>
            <person name="Lutzoni F."/>
            <person name="Magnuson J."/>
            <person name="Mondo S."/>
            <person name="Nolan M."/>
            <person name="Ohm R."/>
            <person name="Pangilinan J."/>
            <person name="Park H.-J."/>
            <person name="Ramirez L."/>
            <person name="Alfaro M."/>
            <person name="Sun H."/>
            <person name="Tritt A."/>
            <person name="Yoshinaga Y."/>
            <person name="Zwiers L.-H."/>
            <person name="Turgeon B."/>
            <person name="Goodwin S."/>
            <person name="Spatafora J."/>
            <person name="Crous P."/>
            <person name="Grigoriev I."/>
        </authorList>
    </citation>
    <scope>NUCLEOTIDE SEQUENCE</scope>
    <source>
        <strain evidence="5">CBS 175.79</strain>
    </source>
</reference>